<dbReference type="GeneID" id="73331180"/>
<proteinExistence type="predicted"/>
<reference evidence="2 3" key="1">
    <citation type="submission" date="2022-03" db="EMBL/GenBank/DDBJ databases">
        <title>Genome data of Colletotrichum spp.</title>
        <authorList>
            <person name="Utami Y.D."/>
            <person name="Hiruma K."/>
        </authorList>
    </citation>
    <scope>NUCLEOTIDE SEQUENCE [LARGE SCALE GENOMIC DNA]</scope>
    <source>
        <strain evidence="2 3">MAFF 239500</strain>
    </source>
</reference>
<feature type="transmembrane region" description="Helical" evidence="1">
    <location>
        <begin position="806"/>
        <end position="829"/>
    </location>
</feature>
<feature type="transmembrane region" description="Helical" evidence="1">
    <location>
        <begin position="615"/>
        <end position="639"/>
    </location>
</feature>
<dbReference type="EMBL" id="BQXU01000035">
    <property type="protein sequence ID" value="GKT50196.1"/>
    <property type="molecule type" value="Genomic_DNA"/>
</dbReference>
<feature type="transmembrane region" description="Helical" evidence="1">
    <location>
        <begin position="586"/>
        <end position="603"/>
    </location>
</feature>
<feature type="transmembrane region" description="Helical" evidence="1">
    <location>
        <begin position="861"/>
        <end position="880"/>
    </location>
</feature>
<feature type="transmembrane region" description="Helical" evidence="1">
    <location>
        <begin position="448"/>
        <end position="469"/>
    </location>
</feature>
<feature type="transmembrane region" description="Helical" evidence="1">
    <location>
        <begin position="476"/>
        <end position="499"/>
    </location>
</feature>
<feature type="transmembrane region" description="Helical" evidence="1">
    <location>
        <begin position="645"/>
        <end position="667"/>
    </location>
</feature>
<dbReference type="AlphaFoldDB" id="A0AA37PDB5"/>
<protein>
    <submittedName>
        <fullName evidence="2">Uncharacterized protein</fullName>
    </submittedName>
</protein>
<keyword evidence="3" id="KW-1185">Reference proteome</keyword>
<evidence type="ECO:0000313" key="3">
    <source>
        <dbReference type="Proteomes" id="UP001055115"/>
    </source>
</evidence>
<organism evidence="2 3">
    <name type="scientific">Colletotrichum spaethianum</name>
    <dbReference type="NCBI Taxonomy" id="700344"/>
    <lineage>
        <taxon>Eukaryota</taxon>
        <taxon>Fungi</taxon>
        <taxon>Dikarya</taxon>
        <taxon>Ascomycota</taxon>
        <taxon>Pezizomycotina</taxon>
        <taxon>Sordariomycetes</taxon>
        <taxon>Hypocreomycetidae</taxon>
        <taxon>Glomerellales</taxon>
        <taxon>Glomerellaceae</taxon>
        <taxon>Colletotrichum</taxon>
        <taxon>Colletotrichum spaethianum species complex</taxon>
    </lineage>
</organism>
<keyword evidence="1" id="KW-0812">Transmembrane</keyword>
<gene>
    <name evidence="2" type="ORF">ColSpa_10378</name>
</gene>
<name>A0AA37PDB5_9PEZI</name>
<sequence>MVCKQRTRENLHSAQVDDFLQTGNGVILDNSNRRVDLQLTLNDVDTDNDGGGEIRLDLVDDVVLVIVRANNHHTRTGNGTLKTRGTDLDTQGGLDLLVVYIRRLETQFTHRRRRQQGTDVCADGTFHTTQDDPVTLTQDTVRQDNVDGHAETLDGLDLENGSLDLGKVHEGSDHALLGELDDELQHVGDTLTSVGGGGDEGNVLRHGLVLVEKLGVEALLGKGKLGLLQTVLELVLDTSGLQGQTLLETVVVDLLPAVQTIDFVESNNEGSLPLTEHSHRLQGLRLEAVHDIDNKNGDVAEGIDDQQTWDLELKRAVSVDNGRLLPDSLDREVGSTNLLSNTTGFALLHVGLTDLVQKLGLSGIDVAQNTANGRSEVVLGSRCQRGLVSLLATLCGLPLALKLGLASRRLLLIFFRVVGFGVGFGVVLLVLVLIALPGGLLGLAVGSLLLLLLFVAVGVPAVLDVLLLGGGGSLPVVLQVAGFSGLLLGGSSFGLGLFLDCLLLRLLVETLGLLPGALGSLGKGLLFIDLQTRCLVWGNYGKTNACVAHLVLRLAASLLLVVVDDLLLLVAIGLVGGTDLDTGSKHLLELTLVASLLLLLGLGQELALLLELFNLLLLLLLLQSLGLLSALVLLFHGALLLLDSLLLLLGHASLLFLLAAELLLLLLECSKGSRNLLLLTTLLLSGWGSDGRSGGRRGVLLLGSCFGRFRLCGRGGALLLRSLCKTILTKTHLLLLALLLPLLLQLLLLGLGQDAAGTIPLIVGSGGCGGGGLLALTTFTLLLGQGELVLHGGFLRGLLSETGRRFGLGLGCGGGLLDALLLSLLSVLAHGGHETAGGFILLLGWLFGISLWGGGGGGNGLAKLILPVVVGASLVSLLLGRHFGGIRRSSTVDESSRFLAKQLGPVQKSCWVWAISSRE</sequence>
<feature type="transmembrane region" description="Helical" evidence="1">
    <location>
        <begin position="413"/>
        <end position="436"/>
    </location>
</feature>
<feature type="transmembrane region" description="Helical" evidence="1">
    <location>
        <begin position="761"/>
        <end position="786"/>
    </location>
</feature>
<feature type="transmembrane region" description="Helical" evidence="1">
    <location>
        <begin position="732"/>
        <end position="749"/>
    </location>
</feature>
<feature type="transmembrane region" description="Helical" evidence="1">
    <location>
        <begin position="550"/>
        <end position="574"/>
    </location>
</feature>
<keyword evidence="1" id="KW-1133">Transmembrane helix</keyword>
<dbReference type="Proteomes" id="UP001055115">
    <property type="component" value="Unassembled WGS sequence"/>
</dbReference>
<evidence type="ECO:0000313" key="2">
    <source>
        <dbReference type="EMBL" id="GKT50196.1"/>
    </source>
</evidence>
<comment type="caution">
    <text evidence="2">The sequence shown here is derived from an EMBL/GenBank/DDBJ whole genome shotgun (WGS) entry which is preliminary data.</text>
</comment>
<feature type="transmembrane region" description="Helical" evidence="1">
    <location>
        <begin position="836"/>
        <end position="855"/>
    </location>
</feature>
<accession>A0AA37PDB5</accession>
<keyword evidence="1" id="KW-0472">Membrane</keyword>
<dbReference type="RefSeq" id="XP_049132546.1">
    <property type="nucleotide sequence ID" value="XM_049276589.1"/>
</dbReference>
<evidence type="ECO:0000256" key="1">
    <source>
        <dbReference type="SAM" id="Phobius"/>
    </source>
</evidence>